<dbReference type="Proteomes" id="UP000034798">
    <property type="component" value="Unassembled WGS sequence"/>
</dbReference>
<name>A0A0G0D4L7_9BACT</name>
<evidence type="ECO:0000256" key="10">
    <source>
        <dbReference type="ARBA" id="ARBA00048478"/>
    </source>
</evidence>
<dbReference type="CDD" id="cd02020">
    <property type="entry name" value="CMPK"/>
    <property type="match status" value="1"/>
</dbReference>
<dbReference type="GO" id="GO:0005737">
    <property type="term" value="C:cytoplasm"/>
    <property type="evidence" value="ECO:0007669"/>
    <property type="project" value="UniProtKB-SubCell"/>
</dbReference>
<evidence type="ECO:0000256" key="9">
    <source>
        <dbReference type="ARBA" id="ARBA00047615"/>
    </source>
</evidence>
<sequence>MKKQIITINGFPGSGKSSTADLVAKELNFKRFSSGDFMRQIALDRGISLNELSIKAETEKEVDNDIDNAVKKAGETEKIVIDSRLAFHWIPKSFKVYLDLSPEIAKERISNNLKTNKFRQESEGQANIDEIYKKIISRLESEKKRYWDLYKIDHTNKNNFDLIIDTNKNNLNQVVDIVVKEYKNWINN</sequence>
<reference evidence="11 12" key="1">
    <citation type="journal article" date="2015" name="Nature">
        <title>rRNA introns, odd ribosomes, and small enigmatic genomes across a large radiation of phyla.</title>
        <authorList>
            <person name="Brown C.T."/>
            <person name="Hug L.A."/>
            <person name="Thomas B.C."/>
            <person name="Sharon I."/>
            <person name="Castelle C.J."/>
            <person name="Singh A."/>
            <person name="Wilkins M.J."/>
            <person name="Williams K.H."/>
            <person name="Banfield J.F."/>
        </authorList>
    </citation>
    <scope>NUCLEOTIDE SEQUENCE [LARGE SCALE GENOMIC DNA]</scope>
</reference>
<keyword evidence="4" id="KW-0963">Cytoplasm</keyword>
<evidence type="ECO:0000256" key="4">
    <source>
        <dbReference type="ARBA" id="ARBA00022490"/>
    </source>
</evidence>
<keyword evidence="5" id="KW-0808">Transferase</keyword>
<evidence type="ECO:0000313" key="12">
    <source>
        <dbReference type="Proteomes" id="UP000034798"/>
    </source>
</evidence>
<evidence type="ECO:0000256" key="8">
    <source>
        <dbReference type="ARBA" id="ARBA00022840"/>
    </source>
</evidence>
<comment type="similarity">
    <text evidence="2">Belongs to the cytidylate kinase family. Type 2 subfamily.</text>
</comment>
<dbReference type="InterPro" id="IPR011994">
    <property type="entry name" value="Cytidylate_kinase_dom"/>
</dbReference>
<evidence type="ECO:0000256" key="7">
    <source>
        <dbReference type="ARBA" id="ARBA00022777"/>
    </source>
</evidence>
<dbReference type="GO" id="GO:0036431">
    <property type="term" value="F:dCMP kinase activity"/>
    <property type="evidence" value="ECO:0007669"/>
    <property type="project" value="InterPro"/>
</dbReference>
<evidence type="ECO:0000256" key="6">
    <source>
        <dbReference type="ARBA" id="ARBA00022741"/>
    </source>
</evidence>
<dbReference type="NCBIfam" id="TIGR02173">
    <property type="entry name" value="cyt_kin_arch"/>
    <property type="match status" value="1"/>
</dbReference>
<dbReference type="EMBL" id="LBQZ01000006">
    <property type="protein sequence ID" value="KKP89149.1"/>
    <property type="molecule type" value="Genomic_DNA"/>
</dbReference>
<dbReference type="AlphaFoldDB" id="A0A0G0D4L7"/>
<dbReference type="InterPro" id="IPR011892">
    <property type="entry name" value="Cyt_kin_arch"/>
</dbReference>
<evidence type="ECO:0000256" key="2">
    <source>
        <dbReference type="ARBA" id="ARBA00011005"/>
    </source>
</evidence>
<dbReference type="Gene3D" id="3.40.50.300">
    <property type="entry name" value="P-loop containing nucleotide triphosphate hydrolases"/>
    <property type="match status" value="1"/>
</dbReference>
<proteinExistence type="inferred from homology"/>
<comment type="catalytic activity">
    <reaction evidence="9">
        <text>dCMP + ATP = dCDP + ADP</text>
        <dbReference type="Rhea" id="RHEA:25094"/>
        <dbReference type="ChEBI" id="CHEBI:30616"/>
        <dbReference type="ChEBI" id="CHEBI:57566"/>
        <dbReference type="ChEBI" id="CHEBI:58593"/>
        <dbReference type="ChEBI" id="CHEBI:456216"/>
        <dbReference type="EC" id="2.7.4.25"/>
    </reaction>
</comment>
<keyword evidence="7 11" id="KW-0418">Kinase</keyword>
<comment type="subcellular location">
    <subcellularLocation>
        <location evidence="1">Cytoplasm</location>
    </subcellularLocation>
</comment>
<comment type="catalytic activity">
    <reaction evidence="10">
        <text>CMP + ATP = CDP + ADP</text>
        <dbReference type="Rhea" id="RHEA:11600"/>
        <dbReference type="ChEBI" id="CHEBI:30616"/>
        <dbReference type="ChEBI" id="CHEBI:58069"/>
        <dbReference type="ChEBI" id="CHEBI:60377"/>
        <dbReference type="ChEBI" id="CHEBI:456216"/>
        <dbReference type="EC" id="2.7.4.25"/>
    </reaction>
</comment>
<evidence type="ECO:0000256" key="3">
    <source>
        <dbReference type="ARBA" id="ARBA00012906"/>
    </source>
</evidence>
<dbReference type="EC" id="2.7.4.25" evidence="3"/>
<accession>A0A0G0D4L7</accession>
<comment type="caution">
    <text evidence="11">The sequence shown here is derived from an EMBL/GenBank/DDBJ whole genome shotgun (WGS) entry which is preliminary data.</text>
</comment>
<organism evidence="11 12">
    <name type="scientific">Candidatus Nomurabacteria bacterium GW2011_GWC2_35_8</name>
    <dbReference type="NCBI Taxonomy" id="1618752"/>
    <lineage>
        <taxon>Bacteria</taxon>
        <taxon>Candidatus Nomuraibacteriota</taxon>
    </lineage>
</organism>
<gene>
    <name evidence="11" type="ORF">UR91_C0006G0001</name>
</gene>
<dbReference type="InterPro" id="IPR027417">
    <property type="entry name" value="P-loop_NTPase"/>
</dbReference>
<dbReference type="GO" id="GO:0036430">
    <property type="term" value="F:CMP kinase activity"/>
    <property type="evidence" value="ECO:0007669"/>
    <property type="project" value="RHEA"/>
</dbReference>
<evidence type="ECO:0000313" key="11">
    <source>
        <dbReference type="EMBL" id="KKP89149.1"/>
    </source>
</evidence>
<dbReference type="Pfam" id="PF13238">
    <property type="entry name" value="AAA_18"/>
    <property type="match status" value="1"/>
</dbReference>
<evidence type="ECO:0000256" key="5">
    <source>
        <dbReference type="ARBA" id="ARBA00022679"/>
    </source>
</evidence>
<dbReference type="SUPFAM" id="SSF52540">
    <property type="entry name" value="P-loop containing nucleoside triphosphate hydrolases"/>
    <property type="match status" value="1"/>
</dbReference>
<keyword evidence="8" id="KW-0067">ATP-binding</keyword>
<dbReference type="GO" id="GO:0005524">
    <property type="term" value="F:ATP binding"/>
    <property type="evidence" value="ECO:0007669"/>
    <property type="project" value="UniProtKB-KW"/>
</dbReference>
<protein>
    <recommendedName>
        <fullName evidence="3">(d)CMP kinase</fullName>
        <ecNumber evidence="3">2.7.4.25</ecNumber>
    </recommendedName>
</protein>
<evidence type="ECO:0000256" key="1">
    <source>
        <dbReference type="ARBA" id="ARBA00004496"/>
    </source>
</evidence>
<keyword evidence="6" id="KW-0547">Nucleotide-binding</keyword>